<protein>
    <recommendedName>
        <fullName evidence="2">BTB domain-containing protein</fullName>
    </recommendedName>
</protein>
<accession>A0A8W8I5R9</accession>
<dbReference type="InterPro" id="IPR011333">
    <property type="entry name" value="SKP1/BTB/POZ_sf"/>
</dbReference>
<dbReference type="SUPFAM" id="SSF54695">
    <property type="entry name" value="POZ domain"/>
    <property type="match status" value="2"/>
</dbReference>
<feature type="domain" description="BTB" evidence="2">
    <location>
        <begin position="26"/>
        <end position="85"/>
    </location>
</feature>
<evidence type="ECO:0000259" key="2">
    <source>
        <dbReference type="PROSITE" id="PS50097"/>
    </source>
</evidence>
<dbReference type="PANTHER" id="PTHR22744">
    <property type="entry name" value="HELIX LOOP HELIX PROTEIN 21-RELATED"/>
    <property type="match status" value="1"/>
</dbReference>
<dbReference type="PROSITE" id="PS50097">
    <property type="entry name" value="BTB"/>
    <property type="match status" value="2"/>
</dbReference>
<proteinExistence type="predicted"/>
<evidence type="ECO:0000313" key="3">
    <source>
        <dbReference type="EnsemblMetazoa" id="G12699.1:cds"/>
    </source>
</evidence>
<dbReference type="EnsemblMetazoa" id="G12699.1">
    <property type="protein sequence ID" value="G12699.1:cds"/>
    <property type="gene ID" value="G12699"/>
</dbReference>
<reference evidence="3" key="1">
    <citation type="submission" date="2022-08" db="UniProtKB">
        <authorList>
            <consortium name="EnsemblMetazoa"/>
        </authorList>
    </citation>
    <scope>IDENTIFICATION</scope>
    <source>
        <strain evidence="3">05x7-T-G4-1.051#20</strain>
    </source>
</reference>
<dbReference type="Proteomes" id="UP000005408">
    <property type="component" value="Unassembled WGS sequence"/>
</dbReference>
<dbReference type="AlphaFoldDB" id="A0A8W8I5R9"/>
<evidence type="ECO:0000313" key="4">
    <source>
        <dbReference type="Proteomes" id="UP000005408"/>
    </source>
</evidence>
<evidence type="ECO:0000256" key="1">
    <source>
        <dbReference type="SAM" id="MobiDB-lite"/>
    </source>
</evidence>
<dbReference type="CDD" id="cd18186">
    <property type="entry name" value="BTB_POZ_ZBTB_KLHL-like"/>
    <property type="match status" value="2"/>
</dbReference>
<feature type="domain" description="BTB" evidence="2">
    <location>
        <begin position="203"/>
        <end position="262"/>
    </location>
</feature>
<name>A0A8W8I5R9_MAGGI</name>
<dbReference type="Pfam" id="PF00651">
    <property type="entry name" value="BTB"/>
    <property type="match status" value="2"/>
</dbReference>
<dbReference type="SMART" id="SM00225">
    <property type="entry name" value="BTB"/>
    <property type="match status" value="2"/>
</dbReference>
<dbReference type="Gene3D" id="3.30.710.10">
    <property type="entry name" value="Potassium Channel Kv1.1, Chain A"/>
    <property type="match status" value="2"/>
</dbReference>
<organism evidence="3 4">
    <name type="scientific">Magallana gigas</name>
    <name type="common">Pacific oyster</name>
    <name type="synonym">Crassostrea gigas</name>
    <dbReference type="NCBI Taxonomy" id="29159"/>
    <lineage>
        <taxon>Eukaryota</taxon>
        <taxon>Metazoa</taxon>
        <taxon>Spiralia</taxon>
        <taxon>Lophotrochozoa</taxon>
        <taxon>Mollusca</taxon>
        <taxon>Bivalvia</taxon>
        <taxon>Autobranchia</taxon>
        <taxon>Pteriomorphia</taxon>
        <taxon>Ostreida</taxon>
        <taxon>Ostreoidea</taxon>
        <taxon>Ostreidae</taxon>
        <taxon>Magallana</taxon>
    </lineage>
</organism>
<sequence length="486" mass="54470">MKTIMASDEHELDDPVDGFDVGFPGTDLTLVVEGQKIQVNKAVLSEHLPVFNTMFNSNFKESTSKEIELEDKKAADVVEFLKCFYPNMKHPVTGDNVHVLQVLPLAHKYQSPLVATCEDFMSQMCKPDKGLTVSTLLDYILAGEKYGLTSFLEAAIEFSAHVYFELLNGKMTIKKLHASMASGKSEFKDLVNKDEVDIGFPGTDLILVVEGRQIHVNKNVLSQHSPVFNTMLNSNFKERTAKEIVLQDKKATDVVEFLKCFYPNMKYPITGNNVLQVLPLAHEYQSPLAKDCEDFMIAMCTPGMGLTVSILLDYILAGEKYDLTRFIETAVEFCARISFNHLNGTTIEEKRNRHFSPPVHPQRSYPAFSLDFPDPLLTQRLWKIRTQTEGTQNLLILQEVHPKTRIKPQGLISDIKDINPKELCPLNKTVFGQDQIHPPDNLTEIKIGKIAAETNRFRSNGQGNLPMSNSGVGTRQISGAGPNHSQ</sequence>
<feature type="region of interest" description="Disordered" evidence="1">
    <location>
        <begin position="458"/>
        <end position="486"/>
    </location>
</feature>
<dbReference type="PANTHER" id="PTHR22744:SF17">
    <property type="entry name" value="BTB DOMAIN-CONTAINING PROTEIN"/>
    <property type="match status" value="1"/>
</dbReference>
<keyword evidence="4" id="KW-1185">Reference proteome</keyword>
<dbReference type="InterPro" id="IPR000210">
    <property type="entry name" value="BTB/POZ_dom"/>
</dbReference>